<keyword evidence="7" id="KW-0479">Metal-binding</keyword>
<protein>
    <recommendedName>
        <fullName evidence="6">6-carboxy-5,6,7,8-tetrahydropterin synthase</fullName>
        <ecNumber evidence="5">4.1.2.50</ecNumber>
    </recommendedName>
    <alternativeName>
        <fullName evidence="11">Queuosine biosynthesis protein QueD</fullName>
    </alternativeName>
</protein>
<evidence type="ECO:0000313" key="14">
    <source>
        <dbReference type="Proteomes" id="UP001327219"/>
    </source>
</evidence>
<dbReference type="SUPFAM" id="SSF55620">
    <property type="entry name" value="Tetrahydrobiopterin biosynthesis enzymes-like"/>
    <property type="match status" value="1"/>
</dbReference>
<comment type="cofactor">
    <cofactor evidence="1">
        <name>Zn(2+)</name>
        <dbReference type="ChEBI" id="CHEBI:29105"/>
    </cofactor>
</comment>
<proteinExistence type="inferred from homology"/>
<keyword evidence="9" id="KW-0862">Zinc</keyword>
<name>A0ABZ0ULY7_9RICK</name>
<evidence type="ECO:0000256" key="3">
    <source>
        <dbReference type="ARBA" id="ARBA00005061"/>
    </source>
</evidence>
<evidence type="ECO:0000256" key="7">
    <source>
        <dbReference type="ARBA" id="ARBA00022723"/>
    </source>
</evidence>
<dbReference type="Proteomes" id="UP001327219">
    <property type="component" value="Chromosome"/>
</dbReference>
<dbReference type="PANTHER" id="PTHR12589:SF7">
    <property type="entry name" value="6-PYRUVOYL TETRAHYDROBIOPTERIN SYNTHASE"/>
    <property type="match status" value="1"/>
</dbReference>
<organism evidence="13 14">
    <name type="scientific">Candidatus Bandiella euplotis</name>
    <dbReference type="NCBI Taxonomy" id="1664265"/>
    <lineage>
        <taxon>Bacteria</taxon>
        <taxon>Pseudomonadati</taxon>
        <taxon>Pseudomonadota</taxon>
        <taxon>Alphaproteobacteria</taxon>
        <taxon>Rickettsiales</taxon>
        <taxon>Candidatus Midichloriaceae</taxon>
        <taxon>Candidatus Bandiella</taxon>
    </lineage>
</organism>
<keyword evidence="8" id="KW-0671">Queuosine biosynthesis</keyword>
<gene>
    <name evidence="13" type="ORF">Bandiella_01309</name>
</gene>
<evidence type="ECO:0000256" key="11">
    <source>
        <dbReference type="ARBA" id="ARBA00031449"/>
    </source>
</evidence>
<comment type="similarity">
    <text evidence="4">Belongs to the PTPS family. QueD subfamily.</text>
</comment>
<sequence>MLHGHRYTVEATFESEELDELGMVIDFAVIKEQFNSWLNQNWDHNVILSVEDEILGQKIESITGQEIFYMDANPTAENMAYYLLNHVCPLIFANNKVKCVKIKLYETPNCYVVANA</sequence>
<dbReference type="Gene3D" id="3.30.479.10">
    <property type="entry name" value="6-pyruvoyl tetrahydropterin synthase/QueD"/>
    <property type="match status" value="1"/>
</dbReference>
<evidence type="ECO:0000256" key="5">
    <source>
        <dbReference type="ARBA" id="ARBA00012982"/>
    </source>
</evidence>
<evidence type="ECO:0000256" key="8">
    <source>
        <dbReference type="ARBA" id="ARBA00022785"/>
    </source>
</evidence>
<evidence type="ECO:0000256" key="12">
    <source>
        <dbReference type="ARBA" id="ARBA00048807"/>
    </source>
</evidence>
<evidence type="ECO:0000313" key="13">
    <source>
        <dbReference type="EMBL" id="WPX97165.1"/>
    </source>
</evidence>
<comment type="catalytic activity">
    <reaction evidence="12">
        <text>7,8-dihydroneopterin 3'-triphosphate + H2O = 6-carboxy-5,6,7,8-tetrahydropterin + triphosphate + acetaldehyde + 2 H(+)</text>
        <dbReference type="Rhea" id="RHEA:27966"/>
        <dbReference type="ChEBI" id="CHEBI:15343"/>
        <dbReference type="ChEBI" id="CHEBI:15377"/>
        <dbReference type="ChEBI" id="CHEBI:15378"/>
        <dbReference type="ChEBI" id="CHEBI:18036"/>
        <dbReference type="ChEBI" id="CHEBI:58462"/>
        <dbReference type="ChEBI" id="CHEBI:61032"/>
        <dbReference type="EC" id="4.1.2.50"/>
    </reaction>
</comment>
<evidence type="ECO:0000256" key="2">
    <source>
        <dbReference type="ARBA" id="ARBA00002285"/>
    </source>
</evidence>
<keyword evidence="10" id="KW-0456">Lyase</keyword>
<evidence type="ECO:0000256" key="9">
    <source>
        <dbReference type="ARBA" id="ARBA00022833"/>
    </source>
</evidence>
<accession>A0ABZ0ULY7</accession>
<evidence type="ECO:0000256" key="1">
    <source>
        <dbReference type="ARBA" id="ARBA00001947"/>
    </source>
</evidence>
<evidence type="ECO:0000256" key="10">
    <source>
        <dbReference type="ARBA" id="ARBA00023239"/>
    </source>
</evidence>
<evidence type="ECO:0000256" key="6">
    <source>
        <dbReference type="ARBA" id="ARBA00018141"/>
    </source>
</evidence>
<dbReference type="InterPro" id="IPR007115">
    <property type="entry name" value="6-PTP_synth/QueD"/>
</dbReference>
<keyword evidence="14" id="KW-1185">Reference proteome</keyword>
<dbReference type="PANTHER" id="PTHR12589">
    <property type="entry name" value="PYRUVOYL TETRAHYDROBIOPTERIN SYNTHASE"/>
    <property type="match status" value="1"/>
</dbReference>
<reference evidence="13 14" key="1">
    <citation type="submission" date="2022-11" db="EMBL/GenBank/DDBJ databases">
        <title>Host association and intracellularity evolved multiple times independently in the Rickettsiales.</title>
        <authorList>
            <person name="Castelli M."/>
            <person name="Nardi T."/>
            <person name="Gammuto L."/>
            <person name="Bellinzona G."/>
            <person name="Sabaneyeva E."/>
            <person name="Potekhin A."/>
            <person name="Serra V."/>
            <person name="Petroni G."/>
            <person name="Sassera D."/>
        </authorList>
    </citation>
    <scope>NUCLEOTIDE SEQUENCE [LARGE SCALE GENOMIC DNA]</scope>
    <source>
        <strain evidence="13 14">NDG2</strain>
    </source>
</reference>
<evidence type="ECO:0000256" key="4">
    <source>
        <dbReference type="ARBA" id="ARBA00008900"/>
    </source>
</evidence>
<comment type="pathway">
    <text evidence="3">Purine metabolism; 7-cyano-7-deazaguanine biosynthesis.</text>
</comment>
<dbReference type="EMBL" id="CP110820">
    <property type="protein sequence ID" value="WPX97165.1"/>
    <property type="molecule type" value="Genomic_DNA"/>
</dbReference>
<dbReference type="EC" id="4.1.2.50" evidence="5"/>
<dbReference type="InterPro" id="IPR038418">
    <property type="entry name" value="6-PTP_synth/QueD_sf"/>
</dbReference>
<dbReference type="Pfam" id="PF01242">
    <property type="entry name" value="PTPS"/>
    <property type="match status" value="1"/>
</dbReference>
<comment type="function">
    <text evidence="2">Catalyzes the conversion of 7,8-dihydroneopterin triphosphate (H2NTP) to 6-carboxy-5,6,7,8-tetrahydropterin (CPH4) and acetaldehyde.</text>
</comment>